<evidence type="ECO:0000313" key="2">
    <source>
        <dbReference type="EMBL" id="MCD7463763.1"/>
    </source>
</evidence>
<proteinExistence type="predicted"/>
<dbReference type="EMBL" id="JACEIK010000911">
    <property type="protein sequence ID" value="MCD7463763.1"/>
    <property type="molecule type" value="Genomic_DNA"/>
</dbReference>
<sequence>MEETREDEATPVLMEVGGEGEGREGDFGRKRGKKREEGGGANGNYLVVCWSEQGSSREGEKRGAASGIAGGKEG</sequence>
<reference evidence="2 3" key="1">
    <citation type="journal article" date="2021" name="BMC Genomics">
        <title>Datura genome reveals duplications of psychoactive alkaloid biosynthetic genes and high mutation rate following tissue culture.</title>
        <authorList>
            <person name="Rajewski A."/>
            <person name="Carter-House D."/>
            <person name="Stajich J."/>
            <person name="Litt A."/>
        </authorList>
    </citation>
    <scope>NUCLEOTIDE SEQUENCE [LARGE SCALE GENOMIC DNA]</scope>
    <source>
        <strain evidence="2">AR-01</strain>
    </source>
</reference>
<dbReference type="Proteomes" id="UP000823775">
    <property type="component" value="Unassembled WGS sequence"/>
</dbReference>
<keyword evidence="3" id="KW-1185">Reference proteome</keyword>
<evidence type="ECO:0000256" key="1">
    <source>
        <dbReference type="SAM" id="MobiDB-lite"/>
    </source>
</evidence>
<name>A0ABS8SY09_DATST</name>
<gene>
    <name evidence="2" type="ORF">HAX54_051333</name>
</gene>
<feature type="region of interest" description="Disordered" evidence="1">
    <location>
        <begin position="1"/>
        <end position="74"/>
    </location>
</feature>
<feature type="compositionally biased region" description="Basic and acidic residues" evidence="1">
    <location>
        <begin position="20"/>
        <end position="38"/>
    </location>
</feature>
<accession>A0ABS8SY09</accession>
<comment type="caution">
    <text evidence="2">The sequence shown here is derived from an EMBL/GenBank/DDBJ whole genome shotgun (WGS) entry which is preliminary data.</text>
</comment>
<feature type="non-terminal residue" evidence="2">
    <location>
        <position position="74"/>
    </location>
</feature>
<evidence type="ECO:0000313" key="3">
    <source>
        <dbReference type="Proteomes" id="UP000823775"/>
    </source>
</evidence>
<organism evidence="2 3">
    <name type="scientific">Datura stramonium</name>
    <name type="common">Jimsonweed</name>
    <name type="synonym">Common thornapple</name>
    <dbReference type="NCBI Taxonomy" id="4076"/>
    <lineage>
        <taxon>Eukaryota</taxon>
        <taxon>Viridiplantae</taxon>
        <taxon>Streptophyta</taxon>
        <taxon>Embryophyta</taxon>
        <taxon>Tracheophyta</taxon>
        <taxon>Spermatophyta</taxon>
        <taxon>Magnoliopsida</taxon>
        <taxon>eudicotyledons</taxon>
        <taxon>Gunneridae</taxon>
        <taxon>Pentapetalae</taxon>
        <taxon>asterids</taxon>
        <taxon>lamiids</taxon>
        <taxon>Solanales</taxon>
        <taxon>Solanaceae</taxon>
        <taxon>Solanoideae</taxon>
        <taxon>Datureae</taxon>
        <taxon>Datura</taxon>
    </lineage>
</organism>
<protein>
    <submittedName>
        <fullName evidence="2">Uncharacterized protein</fullName>
    </submittedName>
</protein>